<proteinExistence type="predicted"/>
<evidence type="ECO:0000313" key="3">
    <source>
        <dbReference type="Proteomes" id="UP000823388"/>
    </source>
</evidence>
<reference evidence="2" key="1">
    <citation type="submission" date="2020-05" db="EMBL/GenBank/DDBJ databases">
        <title>WGS assembly of Panicum virgatum.</title>
        <authorList>
            <person name="Lovell J.T."/>
            <person name="Jenkins J."/>
            <person name="Shu S."/>
            <person name="Juenger T.E."/>
            <person name="Schmutz J."/>
        </authorList>
    </citation>
    <scope>NUCLEOTIDE SEQUENCE</scope>
    <source>
        <strain evidence="2">AP13</strain>
    </source>
</reference>
<dbReference type="EMBL" id="CM029046">
    <property type="protein sequence ID" value="KAG2591641.1"/>
    <property type="molecule type" value="Genomic_DNA"/>
</dbReference>
<accession>A0A8T0RYY6</accession>
<evidence type="ECO:0000313" key="2">
    <source>
        <dbReference type="EMBL" id="KAG2591641.1"/>
    </source>
</evidence>
<dbReference type="AlphaFoldDB" id="A0A8T0RYY6"/>
<name>A0A8T0RYY6_PANVG</name>
<comment type="caution">
    <text evidence="2">The sequence shown here is derived from an EMBL/GenBank/DDBJ whole genome shotgun (WGS) entry which is preliminary data.</text>
</comment>
<feature type="region of interest" description="Disordered" evidence="1">
    <location>
        <begin position="33"/>
        <end position="74"/>
    </location>
</feature>
<sequence>MAIPATHQVSRSSQKAAAKDLVLVAQWCAGLQRSDAKQATGEESGKPMTMSTPARLKESPSRQPLGGFFPRDGH</sequence>
<protein>
    <submittedName>
        <fullName evidence="2">Uncharacterized protein</fullName>
    </submittedName>
</protein>
<organism evidence="2 3">
    <name type="scientific">Panicum virgatum</name>
    <name type="common">Blackwell switchgrass</name>
    <dbReference type="NCBI Taxonomy" id="38727"/>
    <lineage>
        <taxon>Eukaryota</taxon>
        <taxon>Viridiplantae</taxon>
        <taxon>Streptophyta</taxon>
        <taxon>Embryophyta</taxon>
        <taxon>Tracheophyta</taxon>
        <taxon>Spermatophyta</taxon>
        <taxon>Magnoliopsida</taxon>
        <taxon>Liliopsida</taxon>
        <taxon>Poales</taxon>
        <taxon>Poaceae</taxon>
        <taxon>PACMAD clade</taxon>
        <taxon>Panicoideae</taxon>
        <taxon>Panicodae</taxon>
        <taxon>Paniceae</taxon>
        <taxon>Panicinae</taxon>
        <taxon>Panicum</taxon>
        <taxon>Panicum sect. Hiantes</taxon>
    </lineage>
</organism>
<evidence type="ECO:0000256" key="1">
    <source>
        <dbReference type="SAM" id="MobiDB-lite"/>
    </source>
</evidence>
<keyword evidence="3" id="KW-1185">Reference proteome</keyword>
<gene>
    <name evidence="2" type="ORF">PVAP13_5NG496786</name>
</gene>
<dbReference type="Proteomes" id="UP000823388">
    <property type="component" value="Chromosome 5N"/>
</dbReference>